<dbReference type="AlphaFoldDB" id="A0A9N8DHI8"/>
<evidence type="ECO:0000313" key="2">
    <source>
        <dbReference type="Proteomes" id="UP001153069"/>
    </source>
</evidence>
<protein>
    <submittedName>
        <fullName evidence="1">Uncharacterized protein</fullName>
    </submittedName>
</protein>
<name>A0A9N8DHI8_9STRA</name>
<dbReference type="EMBL" id="CAICTM010000145">
    <property type="protein sequence ID" value="CAB9502779.1"/>
    <property type="molecule type" value="Genomic_DNA"/>
</dbReference>
<gene>
    <name evidence="1" type="ORF">SEMRO_146_G067500.1</name>
</gene>
<organism evidence="1 2">
    <name type="scientific">Seminavis robusta</name>
    <dbReference type="NCBI Taxonomy" id="568900"/>
    <lineage>
        <taxon>Eukaryota</taxon>
        <taxon>Sar</taxon>
        <taxon>Stramenopiles</taxon>
        <taxon>Ochrophyta</taxon>
        <taxon>Bacillariophyta</taxon>
        <taxon>Bacillariophyceae</taxon>
        <taxon>Bacillariophycidae</taxon>
        <taxon>Naviculales</taxon>
        <taxon>Naviculaceae</taxon>
        <taxon>Seminavis</taxon>
    </lineage>
</organism>
<proteinExistence type="predicted"/>
<dbReference type="Proteomes" id="UP001153069">
    <property type="component" value="Unassembled WGS sequence"/>
</dbReference>
<reference evidence="1" key="1">
    <citation type="submission" date="2020-06" db="EMBL/GenBank/DDBJ databases">
        <authorList>
            <consortium name="Plant Systems Biology data submission"/>
        </authorList>
    </citation>
    <scope>NUCLEOTIDE SEQUENCE</scope>
    <source>
        <strain evidence="1">D6</strain>
    </source>
</reference>
<evidence type="ECO:0000313" key="1">
    <source>
        <dbReference type="EMBL" id="CAB9502779.1"/>
    </source>
</evidence>
<sequence length="275" mass="30678">MTSRENGATTGRSGREQLMLEAVSCNNQGVQHLLSARGARAESMNDAALANAVNCFCRSLKRIPQSSVDNYLNGTFQTPLFSPARHIKCLPFPIQGFSMEQDQAPFYIFGHVFSVELDSPDVPHSWLLEDYPVCLMSTLALFNMAVATHLKGVRSFFVRSFFDKSQLLQAEKFYQFCIDMVREGQTYNYHALAVLECLALNNQAQIAWHLFGTCQNPNNNIHQLMDALQAKVDVLLCIGTEEQQCVGRIALDPTIFGEIMLNIVLYKTLKVAGAA</sequence>
<comment type="caution">
    <text evidence="1">The sequence shown here is derived from an EMBL/GenBank/DDBJ whole genome shotgun (WGS) entry which is preliminary data.</text>
</comment>
<accession>A0A9N8DHI8</accession>
<keyword evidence="2" id="KW-1185">Reference proteome</keyword>